<dbReference type="InterPro" id="IPR020103">
    <property type="entry name" value="PsdUridine_synth_cat_dom_sf"/>
</dbReference>
<proteinExistence type="inferred from homology"/>
<dbReference type="Gene3D" id="3.30.2350.10">
    <property type="entry name" value="Pseudouridine synthase"/>
    <property type="match status" value="1"/>
</dbReference>
<dbReference type="SUPFAM" id="SSF55120">
    <property type="entry name" value="Pseudouridine synthase"/>
    <property type="match status" value="1"/>
</dbReference>
<dbReference type="EC" id="5.4.99.25" evidence="5"/>
<keyword evidence="9" id="KW-1185">Reference proteome</keyword>
<comment type="function">
    <text evidence="5">Responsible for synthesis of pseudouridine from uracil-55 in the psi GC loop of transfer RNAs.</text>
</comment>
<sequence length="237" mass="26807">MHIEYSEERFREGQVLLINKPLEWTSFDIVNKIRLSLKRYLGIKKIKVGHAGTLDPLATGLVIVCTGKATKQIDQFLGMDKQYTADVRLGATTPSFDLEMEPDKHYPHEHITDEMVHETITKFTGEIEQIPPMFSALKVNGQKAYELARKGKEIELKARKITISELKVLSWNNPDLKLDVSCSKGTYIRSLARDVGFDLNSGAHLTGLIRTRIGPYQLVDSITIEDFEKNLATFATK</sequence>
<evidence type="ECO:0000313" key="8">
    <source>
        <dbReference type="EMBL" id="MBR8536839.1"/>
    </source>
</evidence>
<evidence type="ECO:0000256" key="1">
    <source>
        <dbReference type="ARBA" id="ARBA00000385"/>
    </source>
</evidence>
<keyword evidence="4 5" id="KW-0413">Isomerase</keyword>
<dbReference type="GO" id="GO:1990481">
    <property type="term" value="P:mRNA pseudouridine synthesis"/>
    <property type="evidence" value="ECO:0007669"/>
    <property type="project" value="TreeGrafter"/>
</dbReference>
<reference evidence="8" key="2">
    <citation type="submission" date="2021-04" db="EMBL/GenBank/DDBJ databases">
        <authorList>
            <person name="Zhang T."/>
            <person name="Zhang Y."/>
            <person name="Lu D."/>
            <person name="Zuo D."/>
            <person name="Du Z."/>
        </authorList>
    </citation>
    <scope>NUCLEOTIDE SEQUENCE</scope>
    <source>
        <strain evidence="8">JR1</strain>
    </source>
</reference>
<dbReference type="Pfam" id="PF16198">
    <property type="entry name" value="TruB_C_2"/>
    <property type="match status" value="1"/>
</dbReference>
<dbReference type="Proteomes" id="UP000679220">
    <property type="component" value="Unassembled WGS sequence"/>
</dbReference>
<feature type="active site" description="Nucleophile" evidence="5">
    <location>
        <position position="55"/>
    </location>
</feature>
<feature type="domain" description="Pseudouridine synthase II N-terminal" evidence="6">
    <location>
        <begin position="38"/>
        <end position="188"/>
    </location>
</feature>
<evidence type="ECO:0000313" key="9">
    <source>
        <dbReference type="Proteomes" id="UP000679220"/>
    </source>
</evidence>
<organism evidence="8 9">
    <name type="scientific">Carboxylicivirga sediminis</name>
    <dbReference type="NCBI Taxonomy" id="2006564"/>
    <lineage>
        <taxon>Bacteria</taxon>
        <taxon>Pseudomonadati</taxon>
        <taxon>Bacteroidota</taxon>
        <taxon>Bacteroidia</taxon>
        <taxon>Marinilabiliales</taxon>
        <taxon>Marinilabiliaceae</taxon>
        <taxon>Carboxylicivirga</taxon>
    </lineage>
</organism>
<dbReference type="GO" id="GO:0160148">
    <property type="term" value="F:tRNA pseudouridine(55) synthase activity"/>
    <property type="evidence" value="ECO:0007669"/>
    <property type="project" value="UniProtKB-EC"/>
</dbReference>
<protein>
    <recommendedName>
        <fullName evidence="5">tRNA pseudouridine synthase B</fullName>
        <ecNumber evidence="5">5.4.99.25</ecNumber>
    </recommendedName>
    <alternativeName>
        <fullName evidence="5">tRNA pseudouridine(55) synthase</fullName>
        <shortName evidence="5">Psi55 synthase</shortName>
    </alternativeName>
    <alternativeName>
        <fullName evidence="5">tRNA pseudouridylate synthase</fullName>
    </alternativeName>
    <alternativeName>
        <fullName evidence="5">tRNA-uridine isomerase</fullName>
    </alternativeName>
</protein>
<dbReference type="NCBIfam" id="TIGR00431">
    <property type="entry name" value="TruB"/>
    <property type="match status" value="1"/>
</dbReference>
<dbReference type="Pfam" id="PF01509">
    <property type="entry name" value="TruB_N"/>
    <property type="match status" value="1"/>
</dbReference>
<dbReference type="InterPro" id="IPR002501">
    <property type="entry name" value="PsdUridine_synth_N"/>
</dbReference>
<evidence type="ECO:0000259" key="6">
    <source>
        <dbReference type="Pfam" id="PF01509"/>
    </source>
</evidence>
<comment type="similarity">
    <text evidence="2 5">Belongs to the pseudouridine synthase TruB family. Type 1 subfamily.</text>
</comment>
<name>A0A941F714_9BACT</name>
<accession>A0A941F714</accession>
<feature type="domain" description="tRNA pseudouridylate synthase B C-terminal" evidence="7">
    <location>
        <begin position="189"/>
        <end position="232"/>
    </location>
</feature>
<reference evidence="8" key="1">
    <citation type="journal article" date="2018" name="Int. J. Syst. Evol. Microbiol.">
        <title>Carboxylicivirga sediminis sp. nov., isolated from coastal sediment.</title>
        <authorList>
            <person name="Wang F.Q."/>
            <person name="Ren L.H."/>
            <person name="Zou R.J."/>
            <person name="Sun Y.Z."/>
            <person name="Liu X.J."/>
            <person name="Jiang F."/>
            <person name="Liu L.J."/>
        </authorList>
    </citation>
    <scope>NUCLEOTIDE SEQUENCE</scope>
    <source>
        <strain evidence="8">JR1</strain>
    </source>
</reference>
<dbReference type="GO" id="GO:0031119">
    <property type="term" value="P:tRNA pseudouridine synthesis"/>
    <property type="evidence" value="ECO:0007669"/>
    <property type="project" value="UniProtKB-UniRule"/>
</dbReference>
<dbReference type="InterPro" id="IPR032819">
    <property type="entry name" value="TruB_C"/>
</dbReference>
<gene>
    <name evidence="5 8" type="primary">truB</name>
    <name evidence="8" type="ORF">KDU71_14790</name>
</gene>
<dbReference type="GO" id="GO:0003723">
    <property type="term" value="F:RNA binding"/>
    <property type="evidence" value="ECO:0007669"/>
    <property type="project" value="InterPro"/>
</dbReference>
<evidence type="ECO:0000256" key="4">
    <source>
        <dbReference type="ARBA" id="ARBA00023235"/>
    </source>
</evidence>
<evidence type="ECO:0000256" key="3">
    <source>
        <dbReference type="ARBA" id="ARBA00022694"/>
    </source>
</evidence>
<dbReference type="HAMAP" id="MF_01080">
    <property type="entry name" value="TruB_bact"/>
    <property type="match status" value="1"/>
</dbReference>
<comment type="caution">
    <text evidence="8">The sequence shown here is derived from an EMBL/GenBank/DDBJ whole genome shotgun (WGS) entry which is preliminary data.</text>
</comment>
<dbReference type="EMBL" id="JAGTAR010000023">
    <property type="protein sequence ID" value="MBR8536839.1"/>
    <property type="molecule type" value="Genomic_DNA"/>
</dbReference>
<evidence type="ECO:0000256" key="5">
    <source>
        <dbReference type="HAMAP-Rule" id="MF_01080"/>
    </source>
</evidence>
<dbReference type="InterPro" id="IPR014780">
    <property type="entry name" value="tRNA_psdUridine_synth_TruB"/>
</dbReference>
<evidence type="ECO:0000256" key="2">
    <source>
        <dbReference type="ARBA" id="ARBA00005642"/>
    </source>
</evidence>
<keyword evidence="3 5" id="KW-0819">tRNA processing</keyword>
<comment type="catalytic activity">
    <reaction evidence="1 5">
        <text>uridine(55) in tRNA = pseudouridine(55) in tRNA</text>
        <dbReference type="Rhea" id="RHEA:42532"/>
        <dbReference type="Rhea" id="RHEA-COMP:10101"/>
        <dbReference type="Rhea" id="RHEA-COMP:10102"/>
        <dbReference type="ChEBI" id="CHEBI:65314"/>
        <dbReference type="ChEBI" id="CHEBI:65315"/>
        <dbReference type="EC" id="5.4.99.25"/>
    </reaction>
</comment>
<dbReference type="PANTHER" id="PTHR13767:SF2">
    <property type="entry name" value="PSEUDOURIDYLATE SYNTHASE TRUB1"/>
    <property type="match status" value="1"/>
</dbReference>
<evidence type="ECO:0000259" key="7">
    <source>
        <dbReference type="Pfam" id="PF16198"/>
    </source>
</evidence>
<dbReference type="AlphaFoldDB" id="A0A941F714"/>
<dbReference type="CDD" id="cd02573">
    <property type="entry name" value="PseudoU_synth_EcTruB"/>
    <property type="match status" value="1"/>
</dbReference>
<dbReference type="RefSeq" id="WP_212191867.1">
    <property type="nucleotide sequence ID" value="NZ_JAGTAR010000023.1"/>
</dbReference>
<dbReference type="PANTHER" id="PTHR13767">
    <property type="entry name" value="TRNA-PSEUDOURIDINE SYNTHASE"/>
    <property type="match status" value="1"/>
</dbReference>